<sequence>MPTFDGENPDGWVFRVERYFTMNGLSENEKLEVAIVSLDGEALAWFQGEDGRQMIRNWAELKEGSLCEKLLSLRQESSVRKYRRQFEVLAAPLRDVSEQVLESSFVNRLKPEVRAEIRLMKPIWLGRIMEVAQRVEERNLMVCGPKPKAHRSGFNETKGGQTTTNSGSGLRFYEAPTEKGKILDKRKAINQDTGAAPFRRMIDAELQAKREKGLCYRCDGKYYVGHRCPNRELQVLIVREEEEQGEVEVEKIEAAEEEEMVELSLNSVVGLISTELGSLKVAATFDVPKFTCIEMGRWHHSSAIT</sequence>
<dbReference type="EMBL" id="KE344648">
    <property type="protein sequence ID" value="EXB74477.1"/>
    <property type="molecule type" value="Genomic_DNA"/>
</dbReference>
<gene>
    <name evidence="2" type="ORF">L484_026170</name>
</gene>
<keyword evidence="3" id="KW-1185">Reference proteome</keyword>
<dbReference type="STRING" id="981085.W9R6D8"/>
<dbReference type="eggNOG" id="ENOG502R30B">
    <property type="taxonomic scope" value="Eukaryota"/>
</dbReference>
<evidence type="ECO:0000256" key="1">
    <source>
        <dbReference type="SAM" id="MobiDB-lite"/>
    </source>
</evidence>
<proteinExistence type="predicted"/>
<reference evidence="3" key="1">
    <citation type="submission" date="2013-01" db="EMBL/GenBank/DDBJ databases">
        <title>Draft Genome Sequence of a Mulberry Tree, Morus notabilis C.K. Schneid.</title>
        <authorList>
            <person name="He N."/>
            <person name="Zhao S."/>
        </authorList>
    </citation>
    <scope>NUCLEOTIDE SEQUENCE</scope>
</reference>
<dbReference type="AlphaFoldDB" id="W9R6D8"/>
<protein>
    <recommendedName>
        <fullName evidence="4">Retrotransposon gag domain-containing protein</fullName>
    </recommendedName>
</protein>
<feature type="region of interest" description="Disordered" evidence="1">
    <location>
        <begin position="146"/>
        <end position="171"/>
    </location>
</feature>
<name>W9R6D8_9ROSA</name>
<evidence type="ECO:0000313" key="2">
    <source>
        <dbReference type="EMBL" id="EXB74477.1"/>
    </source>
</evidence>
<dbReference type="Proteomes" id="UP000030645">
    <property type="component" value="Unassembled WGS sequence"/>
</dbReference>
<feature type="compositionally biased region" description="Polar residues" evidence="1">
    <location>
        <begin position="154"/>
        <end position="168"/>
    </location>
</feature>
<evidence type="ECO:0008006" key="4">
    <source>
        <dbReference type="Google" id="ProtNLM"/>
    </source>
</evidence>
<evidence type="ECO:0000313" key="3">
    <source>
        <dbReference type="Proteomes" id="UP000030645"/>
    </source>
</evidence>
<accession>W9R6D8</accession>
<organism evidence="2 3">
    <name type="scientific">Morus notabilis</name>
    <dbReference type="NCBI Taxonomy" id="981085"/>
    <lineage>
        <taxon>Eukaryota</taxon>
        <taxon>Viridiplantae</taxon>
        <taxon>Streptophyta</taxon>
        <taxon>Embryophyta</taxon>
        <taxon>Tracheophyta</taxon>
        <taxon>Spermatophyta</taxon>
        <taxon>Magnoliopsida</taxon>
        <taxon>eudicotyledons</taxon>
        <taxon>Gunneridae</taxon>
        <taxon>Pentapetalae</taxon>
        <taxon>rosids</taxon>
        <taxon>fabids</taxon>
        <taxon>Rosales</taxon>
        <taxon>Moraceae</taxon>
        <taxon>Moreae</taxon>
        <taxon>Morus</taxon>
    </lineage>
</organism>